<dbReference type="EMBL" id="JARJLG010000003">
    <property type="protein sequence ID" value="KAJ7782504.1"/>
    <property type="molecule type" value="Genomic_DNA"/>
</dbReference>
<proteinExistence type="predicted"/>
<name>A0AAD7KBR4_9AGAR</name>
<accession>A0AAD7KBR4</accession>
<sequence length="120" mass="13607">MAEVIMLDTNKRFDASKSIGVGKIYKNVPLEVADACTDAQQISTSLVATLPIPGLSVKDFIALKLPGITNAWFSTDPPNCNPTTTLWLRDCLPEEFFVRELEHDFLQFTNNLRRRHRQSR</sequence>
<comment type="caution">
    <text evidence="1">The sequence shown here is derived from an EMBL/GenBank/DDBJ whole genome shotgun (WGS) entry which is preliminary data.</text>
</comment>
<organism evidence="1 2">
    <name type="scientific">Mycena maculata</name>
    <dbReference type="NCBI Taxonomy" id="230809"/>
    <lineage>
        <taxon>Eukaryota</taxon>
        <taxon>Fungi</taxon>
        <taxon>Dikarya</taxon>
        <taxon>Basidiomycota</taxon>
        <taxon>Agaricomycotina</taxon>
        <taxon>Agaricomycetes</taxon>
        <taxon>Agaricomycetidae</taxon>
        <taxon>Agaricales</taxon>
        <taxon>Marasmiineae</taxon>
        <taxon>Mycenaceae</taxon>
        <taxon>Mycena</taxon>
    </lineage>
</organism>
<evidence type="ECO:0000313" key="2">
    <source>
        <dbReference type="Proteomes" id="UP001215280"/>
    </source>
</evidence>
<evidence type="ECO:0000313" key="1">
    <source>
        <dbReference type="EMBL" id="KAJ7782504.1"/>
    </source>
</evidence>
<dbReference type="AlphaFoldDB" id="A0AAD7KBR4"/>
<reference evidence="1" key="1">
    <citation type="submission" date="2023-03" db="EMBL/GenBank/DDBJ databases">
        <title>Massive genome expansion in bonnet fungi (Mycena s.s.) driven by repeated elements and novel gene families across ecological guilds.</title>
        <authorList>
            <consortium name="Lawrence Berkeley National Laboratory"/>
            <person name="Harder C.B."/>
            <person name="Miyauchi S."/>
            <person name="Viragh M."/>
            <person name="Kuo A."/>
            <person name="Thoen E."/>
            <person name="Andreopoulos B."/>
            <person name="Lu D."/>
            <person name="Skrede I."/>
            <person name="Drula E."/>
            <person name="Henrissat B."/>
            <person name="Morin E."/>
            <person name="Kohler A."/>
            <person name="Barry K."/>
            <person name="LaButti K."/>
            <person name="Morin E."/>
            <person name="Salamov A."/>
            <person name="Lipzen A."/>
            <person name="Mereny Z."/>
            <person name="Hegedus B."/>
            <person name="Baldrian P."/>
            <person name="Stursova M."/>
            <person name="Weitz H."/>
            <person name="Taylor A."/>
            <person name="Grigoriev I.V."/>
            <person name="Nagy L.G."/>
            <person name="Martin F."/>
            <person name="Kauserud H."/>
        </authorList>
    </citation>
    <scope>NUCLEOTIDE SEQUENCE</scope>
    <source>
        <strain evidence="1">CBHHK188m</strain>
    </source>
</reference>
<dbReference type="Proteomes" id="UP001215280">
    <property type="component" value="Unassembled WGS sequence"/>
</dbReference>
<gene>
    <name evidence="1" type="ORF">DFH07DRAFT_764654</name>
</gene>
<protein>
    <submittedName>
        <fullName evidence="1">Uncharacterized protein</fullName>
    </submittedName>
</protein>
<keyword evidence="2" id="KW-1185">Reference proteome</keyword>